<sequence>MKEIHIGKIILQKVQERDIQMTRICNFLHCNVNDVMEMFEQESINTHTLLRWSKLLEFDFFRIYTSHLILFSPCKTNDFTKKRKNTLLEFRKNLYTQEVKDFILEKINNNEMSKNEVMSKYNIPRTTLYTWIKKSVME</sequence>
<keyword evidence="3" id="KW-1185">Reference proteome</keyword>
<evidence type="ECO:0000313" key="3">
    <source>
        <dbReference type="Proteomes" id="UP000662618"/>
    </source>
</evidence>
<dbReference type="Proteomes" id="UP000662618">
    <property type="component" value="Unassembled WGS sequence"/>
</dbReference>
<evidence type="ECO:0000313" key="2">
    <source>
        <dbReference type="EMBL" id="CAD7811908.1"/>
    </source>
</evidence>
<dbReference type="EMBL" id="CAJIMS010000001">
    <property type="protein sequence ID" value="CAD7811908.1"/>
    <property type="molecule type" value="Genomic_DNA"/>
</dbReference>
<dbReference type="InterPro" id="IPR009057">
    <property type="entry name" value="Homeodomain-like_sf"/>
</dbReference>
<name>A0A9N8QR67_9FLAO</name>
<evidence type="ECO:0000259" key="1">
    <source>
        <dbReference type="Pfam" id="PF04218"/>
    </source>
</evidence>
<organism evidence="2 3">
    <name type="scientific">Chryseobacterium aquaeductus</name>
    <dbReference type="NCBI Taxonomy" id="2675056"/>
    <lineage>
        <taxon>Bacteria</taxon>
        <taxon>Pseudomonadati</taxon>
        <taxon>Bacteroidota</taxon>
        <taxon>Flavobacteriia</taxon>
        <taxon>Flavobacteriales</taxon>
        <taxon>Weeksellaceae</taxon>
        <taxon>Chryseobacterium group</taxon>
        <taxon>Chryseobacterium</taxon>
    </lineage>
</organism>
<dbReference type="Gene3D" id="1.10.10.60">
    <property type="entry name" value="Homeodomain-like"/>
    <property type="match status" value="1"/>
</dbReference>
<dbReference type="Pfam" id="PF04218">
    <property type="entry name" value="CENP-B_N"/>
    <property type="match status" value="1"/>
</dbReference>
<dbReference type="RefSeq" id="WP_162088703.1">
    <property type="nucleotide sequence ID" value="NZ_CAJIMS010000001.1"/>
</dbReference>
<protein>
    <recommendedName>
        <fullName evidence="1">HTH psq-type domain-containing protein</fullName>
    </recommendedName>
</protein>
<dbReference type="SUPFAM" id="SSF46689">
    <property type="entry name" value="Homeodomain-like"/>
    <property type="match status" value="1"/>
</dbReference>
<dbReference type="AlphaFoldDB" id="A0A9N8QR67"/>
<proteinExistence type="predicted"/>
<reference evidence="2" key="1">
    <citation type="submission" date="2020-12" db="EMBL/GenBank/DDBJ databases">
        <authorList>
            <person name="Rodrigo-Torres L."/>
            <person name="Arahal R. D."/>
            <person name="Lucena T."/>
        </authorList>
    </citation>
    <scope>NUCLEOTIDE SEQUENCE</scope>
    <source>
        <strain evidence="2">CECT 9390</strain>
    </source>
</reference>
<accession>A0A9N8QR67</accession>
<comment type="caution">
    <text evidence="2">The sequence shown here is derived from an EMBL/GenBank/DDBJ whole genome shotgun (WGS) entry which is preliminary data.</text>
</comment>
<dbReference type="InterPro" id="IPR007889">
    <property type="entry name" value="HTH_Psq"/>
</dbReference>
<gene>
    <name evidence="2" type="ORF">CHRY9390_02435</name>
</gene>
<feature type="domain" description="HTH psq-type" evidence="1">
    <location>
        <begin position="105"/>
        <end position="134"/>
    </location>
</feature>
<dbReference type="GO" id="GO:0003677">
    <property type="term" value="F:DNA binding"/>
    <property type="evidence" value="ECO:0007669"/>
    <property type="project" value="InterPro"/>
</dbReference>